<dbReference type="OMA" id="IMLAYNM"/>
<dbReference type="OrthoDB" id="10047078at2759"/>
<dbReference type="PANTHER" id="PTHR42699">
    <property type="match status" value="1"/>
</dbReference>
<dbReference type="eggNOG" id="KOG0053">
    <property type="taxonomic scope" value="Eukaryota"/>
</dbReference>
<dbReference type="Proteomes" id="UP000002499">
    <property type="component" value="Unassembled WGS sequence"/>
</dbReference>
<proteinExistence type="inferred from homology"/>
<evidence type="ECO:0000256" key="2">
    <source>
        <dbReference type="ARBA" id="ARBA00022898"/>
    </source>
</evidence>
<dbReference type="InParanoid" id="E9DU11"/>
<dbReference type="EMBL" id="GL698473">
    <property type="protein sequence ID" value="EFY92871.1"/>
    <property type="molecule type" value="Genomic_DNA"/>
</dbReference>
<dbReference type="InterPro" id="IPR000277">
    <property type="entry name" value="Cys/Met-Metab_PyrdxlP-dep_enz"/>
</dbReference>
<dbReference type="GO" id="GO:0030170">
    <property type="term" value="F:pyridoxal phosphate binding"/>
    <property type="evidence" value="ECO:0007669"/>
    <property type="project" value="InterPro"/>
</dbReference>
<dbReference type="Gene3D" id="3.90.1150.10">
    <property type="entry name" value="Aspartate Aminotransferase, domain 1"/>
    <property type="match status" value="1"/>
</dbReference>
<dbReference type="InterPro" id="IPR015422">
    <property type="entry name" value="PyrdxlP-dep_Trfase_small"/>
</dbReference>
<reference evidence="4 5" key="1">
    <citation type="journal article" date="2011" name="PLoS Genet.">
        <title>Genome sequencing and comparative transcriptomics of the model entomopathogenic fungi Metarhizium anisopliae and M. acridum.</title>
        <authorList>
            <person name="Gao Q."/>
            <person name="Jin K."/>
            <person name="Ying S.H."/>
            <person name="Zhang Y."/>
            <person name="Xiao G."/>
            <person name="Shang Y."/>
            <person name="Duan Z."/>
            <person name="Hu X."/>
            <person name="Xie X.Q."/>
            <person name="Zhou G."/>
            <person name="Peng G."/>
            <person name="Luo Z."/>
            <person name="Huang W."/>
            <person name="Wang B."/>
            <person name="Fang W."/>
            <person name="Wang S."/>
            <person name="Zhong Y."/>
            <person name="Ma L.J."/>
            <person name="St Leger R.J."/>
            <person name="Zhao G.P."/>
            <person name="Pei Y."/>
            <person name="Feng M.G."/>
            <person name="Xia Y."/>
            <person name="Wang C."/>
        </authorList>
    </citation>
    <scope>NUCLEOTIDE SEQUENCE [LARGE SCALE GENOMIC DNA]</scope>
    <source>
        <strain evidence="4 5">CQMa 102</strain>
    </source>
</reference>
<dbReference type="AlphaFoldDB" id="E9DU11"/>
<dbReference type="InterPro" id="IPR015424">
    <property type="entry name" value="PyrdxlP-dep_Trfase"/>
</dbReference>
<dbReference type="HOGENOM" id="CLU_011302_3_0_1"/>
<sequence length="535" mass="59126">MVVLKAESEWGHAPPPQTPYSIISNIPGWDMLKGVRDGDMAPLARVVHIYPRLSPTHHVRTLAGGVAKGVGLEGKGCMVYLDPVMWKYTASHVSHQQRQQFAISPDKLTFKVVDVAGHRLYAVLFEPEHVKALMLSWGTPGIGISIRGAEQLLDKIDTLTEVPFESPDAPPEPTWTPEGPSHEPLKRRIVELLQHGAIDPDKVKCQPKDDYRPGFVNVELGIVFHNTHELLHEESPGGWKHAPKVDKEGIDDLEAWLESQKSKGSGATFVIVEYPGNPTLDTPDLPRLKQLAEKYGFVFIVDDTLSSFGNVDVLAQSDILLTSLTKSFSGKSDVLGGSIVLNPLSPHYAELSKRFTESHHNQLFAADAEVLLSNSEDYFERTSRLNDKARIMAEFLHKSIGQPDSPVVNVQYPSLLPSKVNYDAFKRRSTAELPNPGYGCLLTVEFDSVETARAFYDRCGFYPSPHLGGHVTIMLAYNMFMFGKDKDEAAALRPCGVKEESVRISAGLEDTQDLLDTLQDALNVAIEAKKGSKTQ</sequence>
<protein>
    <submittedName>
        <fullName evidence="4">Cystathionine gamma-synthase, putative</fullName>
    </submittedName>
</protein>
<dbReference type="PANTHER" id="PTHR42699:SF1">
    <property type="entry name" value="CYSTATHIONINE GAMMA-SYNTHASE-RELATED"/>
    <property type="match status" value="1"/>
</dbReference>
<comment type="cofactor">
    <cofactor evidence="1 3">
        <name>pyridoxal 5'-phosphate</name>
        <dbReference type="ChEBI" id="CHEBI:597326"/>
    </cofactor>
</comment>
<evidence type="ECO:0000256" key="1">
    <source>
        <dbReference type="ARBA" id="ARBA00001933"/>
    </source>
</evidence>
<dbReference type="STRING" id="655827.E9DU11"/>
<dbReference type="Pfam" id="PF01053">
    <property type="entry name" value="Cys_Met_Meta_PP"/>
    <property type="match status" value="1"/>
</dbReference>
<comment type="similarity">
    <text evidence="3">Belongs to the trans-sulfuration enzymes family.</text>
</comment>
<accession>E9DU11</accession>
<organism evidence="5">
    <name type="scientific">Metarhizium acridum (strain CQMa 102)</name>
    <dbReference type="NCBI Taxonomy" id="655827"/>
    <lineage>
        <taxon>Eukaryota</taxon>
        <taxon>Fungi</taxon>
        <taxon>Dikarya</taxon>
        <taxon>Ascomycota</taxon>
        <taxon>Pezizomycotina</taxon>
        <taxon>Sordariomycetes</taxon>
        <taxon>Hypocreomycetidae</taxon>
        <taxon>Hypocreales</taxon>
        <taxon>Clavicipitaceae</taxon>
        <taxon>Metarhizium</taxon>
    </lineage>
</organism>
<dbReference type="InterPro" id="IPR051750">
    <property type="entry name" value="Trans-sulfuration_enzymes"/>
</dbReference>
<gene>
    <name evidence="4" type="ORF">MAC_01109</name>
</gene>
<dbReference type="SUPFAM" id="SSF53383">
    <property type="entry name" value="PLP-dependent transferases"/>
    <property type="match status" value="1"/>
</dbReference>
<dbReference type="Gene3D" id="3.40.640.10">
    <property type="entry name" value="Type I PLP-dependent aspartate aminotransferase-like (Major domain)"/>
    <property type="match status" value="1"/>
</dbReference>
<keyword evidence="5" id="KW-1185">Reference proteome</keyword>
<evidence type="ECO:0000313" key="4">
    <source>
        <dbReference type="EMBL" id="EFY92871.1"/>
    </source>
</evidence>
<dbReference type="GO" id="GO:0019346">
    <property type="term" value="P:transsulfuration"/>
    <property type="evidence" value="ECO:0007669"/>
    <property type="project" value="InterPro"/>
</dbReference>
<name>E9DU11_METAQ</name>
<evidence type="ECO:0000256" key="3">
    <source>
        <dbReference type="RuleBase" id="RU362118"/>
    </source>
</evidence>
<evidence type="ECO:0000313" key="5">
    <source>
        <dbReference type="Proteomes" id="UP000002499"/>
    </source>
</evidence>
<dbReference type="GO" id="GO:0003962">
    <property type="term" value="F:cystathionine gamma-synthase activity"/>
    <property type="evidence" value="ECO:0007669"/>
    <property type="project" value="TreeGrafter"/>
</dbReference>
<dbReference type="InterPro" id="IPR015421">
    <property type="entry name" value="PyrdxlP-dep_Trfase_major"/>
</dbReference>
<keyword evidence="2 3" id="KW-0663">Pyridoxal phosphate</keyword>